<organism evidence="5 6">
    <name type="scientific">Cordyceps fumosorosea (strain ARSEF 2679)</name>
    <name type="common">Isaria fumosorosea</name>
    <dbReference type="NCBI Taxonomy" id="1081104"/>
    <lineage>
        <taxon>Eukaryota</taxon>
        <taxon>Fungi</taxon>
        <taxon>Dikarya</taxon>
        <taxon>Ascomycota</taxon>
        <taxon>Pezizomycotina</taxon>
        <taxon>Sordariomycetes</taxon>
        <taxon>Hypocreomycetidae</taxon>
        <taxon>Hypocreales</taxon>
        <taxon>Cordycipitaceae</taxon>
        <taxon>Cordyceps</taxon>
    </lineage>
</organism>
<keyword evidence="6" id="KW-1185">Reference proteome</keyword>
<name>A0A167ZLD6_CORFA</name>
<comment type="caution">
    <text evidence="5">The sequence shown here is derived from an EMBL/GenBank/DDBJ whole genome shotgun (WGS) entry which is preliminary data.</text>
</comment>
<dbReference type="STRING" id="1081104.A0A167ZLD6"/>
<accession>A0A167ZLD6</accession>
<dbReference type="Proteomes" id="UP000076744">
    <property type="component" value="Unassembled WGS sequence"/>
</dbReference>
<feature type="chain" id="PRO_5007895054" description="Swiss Army Knife protein DSP-PTPase phosphatase domain-containing protein" evidence="3">
    <location>
        <begin position="20"/>
        <end position="295"/>
    </location>
</feature>
<evidence type="ECO:0000256" key="2">
    <source>
        <dbReference type="SAM" id="MobiDB-lite"/>
    </source>
</evidence>
<dbReference type="Gene3D" id="3.90.190.10">
    <property type="entry name" value="Protein tyrosine phosphatase superfamily"/>
    <property type="match status" value="1"/>
</dbReference>
<feature type="signal peptide" evidence="3">
    <location>
        <begin position="1"/>
        <end position="19"/>
    </location>
</feature>
<dbReference type="InterPro" id="IPR057023">
    <property type="entry name" value="PTP-SAK"/>
</dbReference>
<feature type="compositionally biased region" description="Low complexity" evidence="2">
    <location>
        <begin position="204"/>
        <end position="219"/>
    </location>
</feature>
<dbReference type="OrthoDB" id="432447at2759"/>
<evidence type="ECO:0000256" key="3">
    <source>
        <dbReference type="SAM" id="SignalP"/>
    </source>
</evidence>
<keyword evidence="3" id="KW-0732">Signal</keyword>
<evidence type="ECO:0000259" key="4">
    <source>
        <dbReference type="Pfam" id="PF22784"/>
    </source>
</evidence>
<feature type="domain" description="Swiss Army Knife protein DSP-PTPase phosphatase" evidence="4">
    <location>
        <begin position="75"/>
        <end position="160"/>
    </location>
</feature>
<evidence type="ECO:0000313" key="5">
    <source>
        <dbReference type="EMBL" id="OAA67654.1"/>
    </source>
</evidence>
<gene>
    <name evidence="5" type="ORF">ISF_03830</name>
</gene>
<keyword evidence="1" id="KW-0378">Hydrolase</keyword>
<dbReference type="Pfam" id="PF22784">
    <property type="entry name" value="PTP-SAK"/>
    <property type="match status" value="1"/>
</dbReference>
<reference evidence="5 6" key="1">
    <citation type="journal article" date="2016" name="Genome Biol. Evol.">
        <title>Divergent and convergent evolution of fungal pathogenicity.</title>
        <authorList>
            <person name="Shang Y."/>
            <person name="Xiao G."/>
            <person name="Zheng P."/>
            <person name="Cen K."/>
            <person name="Zhan S."/>
            <person name="Wang C."/>
        </authorList>
    </citation>
    <scope>NUCLEOTIDE SEQUENCE [LARGE SCALE GENOMIC DNA]</scope>
    <source>
        <strain evidence="5 6">ARSEF 2679</strain>
    </source>
</reference>
<dbReference type="InterPro" id="IPR029021">
    <property type="entry name" value="Prot-tyrosine_phosphatase-like"/>
</dbReference>
<sequence length="295" mass="31807">MFIQKAFLALVGAAAAVHALPGNLVRADVTSDQAGLYRFEQVTKHIASGDVLYRSSAPNYRYSDDATQNVTAETVAFFQQKGITHVISLNHHANDPIITAALKDAGIAYTPLQVADFTAPTIDDFKKGFQSFTQHRRATLVWCGFGHGRTGTMVSALQIQAQAERGEVSAMTAQDYDDNNVETPKQREVLNKLQKEVNDKIAAASPTSTAAAAPTASAPPAKPLGPKEMENQLCSTAGGKQNKYEMEESDCRIQVAQCVFEVTKTNPKAGWDSILSCMDSKFLPVVKGASAPIWA</sequence>
<dbReference type="SUPFAM" id="SSF52799">
    <property type="entry name" value="(Phosphotyrosine protein) phosphatases II"/>
    <property type="match status" value="1"/>
</dbReference>
<proteinExistence type="predicted"/>
<dbReference type="GeneID" id="30020122"/>
<dbReference type="EMBL" id="AZHB01000007">
    <property type="protein sequence ID" value="OAA67654.1"/>
    <property type="molecule type" value="Genomic_DNA"/>
</dbReference>
<dbReference type="GO" id="GO:0016791">
    <property type="term" value="F:phosphatase activity"/>
    <property type="evidence" value="ECO:0007669"/>
    <property type="project" value="UniProtKB-ARBA"/>
</dbReference>
<dbReference type="AlphaFoldDB" id="A0A167ZLD6"/>
<protein>
    <recommendedName>
        <fullName evidence="4">Swiss Army Knife protein DSP-PTPase phosphatase domain-containing protein</fullName>
    </recommendedName>
</protein>
<dbReference type="RefSeq" id="XP_018705643.1">
    <property type="nucleotide sequence ID" value="XM_018847436.1"/>
</dbReference>
<evidence type="ECO:0000313" key="6">
    <source>
        <dbReference type="Proteomes" id="UP000076744"/>
    </source>
</evidence>
<evidence type="ECO:0000256" key="1">
    <source>
        <dbReference type="ARBA" id="ARBA00022801"/>
    </source>
</evidence>
<feature type="region of interest" description="Disordered" evidence="2">
    <location>
        <begin position="204"/>
        <end position="232"/>
    </location>
</feature>